<feature type="domain" description="Histidine kinase" evidence="15">
    <location>
        <begin position="478"/>
        <end position="691"/>
    </location>
</feature>
<keyword evidence="18" id="KW-1185">Reference proteome</keyword>
<evidence type="ECO:0000256" key="2">
    <source>
        <dbReference type="ARBA" id="ARBA00004651"/>
    </source>
</evidence>
<proteinExistence type="predicted"/>
<protein>
    <recommendedName>
        <fullName evidence="3">histidine kinase</fullName>
        <ecNumber evidence="3">2.7.13.3</ecNumber>
    </recommendedName>
</protein>
<dbReference type="Gene3D" id="6.10.340.10">
    <property type="match status" value="1"/>
</dbReference>
<keyword evidence="8" id="KW-0547">Nucleotide-binding</keyword>
<keyword evidence="6" id="KW-0808">Transferase</keyword>
<dbReference type="PANTHER" id="PTHR45528:SF1">
    <property type="entry name" value="SENSOR HISTIDINE KINASE CPXA"/>
    <property type="match status" value="1"/>
</dbReference>
<dbReference type="SUPFAM" id="SSF47384">
    <property type="entry name" value="Homodimeric domain of signal transducing histidine kinase"/>
    <property type="match status" value="1"/>
</dbReference>
<evidence type="ECO:0000259" key="15">
    <source>
        <dbReference type="PROSITE" id="PS50109"/>
    </source>
</evidence>
<gene>
    <name evidence="17" type="ORF">R4Z09_18140</name>
</gene>
<evidence type="ECO:0000256" key="7">
    <source>
        <dbReference type="ARBA" id="ARBA00022692"/>
    </source>
</evidence>
<keyword evidence="13 14" id="KW-0472">Membrane</keyword>
<keyword evidence="12" id="KW-0902">Two-component regulatory system</keyword>
<comment type="subcellular location">
    <subcellularLocation>
        <location evidence="2">Cell membrane</location>
        <topology evidence="2">Multi-pass membrane protein</topology>
    </subcellularLocation>
</comment>
<evidence type="ECO:0000256" key="8">
    <source>
        <dbReference type="ARBA" id="ARBA00022741"/>
    </source>
</evidence>
<evidence type="ECO:0000256" key="6">
    <source>
        <dbReference type="ARBA" id="ARBA00022679"/>
    </source>
</evidence>
<keyword evidence="11 14" id="KW-1133">Transmembrane helix</keyword>
<organism evidence="17 18">
    <name type="scientific">Niallia oryzisoli</name>
    <dbReference type="NCBI Taxonomy" id="1737571"/>
    <lineage>
        <taxon>Bacteria</taxon>
        <taxon>Bacillati</taxon>
        <taxon>Bacillota</taxon>
        <taxon>Bacilli</taxon>
        <taxon>Bacillales</taxon>
        <taxon>Bacillaceae</taxon>
        <taxon>Niallia</taxon>
    </lineage>
</organism>
<evidence type="ECO:0000256" key="13">
    <source>
        <dbReference type="ARBA" id="ARBA00023136"/>
    </source>
</evidence>
<dbReference type="SMART" id="SM00387">
    <property type="entry name" value="HATPase_c"/>
    <property type="match status" value="1"/>
</dbReference>
<keyword evidence="7 14" id="KW-0812">Transmembrane</keyword>
<dbReference type="InterPro" id="IPR036097">
    <property type="entry name" value="HisK_dim/P_sf"/>
</dbReference>
<reference evidence="17 18" key="1">
    <citation type="submission" date="2023-10" db="EMBL/GenBank/DDBJ databases">
        <title>Niallia locisalis sp.nov. isolated from a salt pond sample.</title>
        <authorList>
            <person name="Li X.-J."/>
            <person name="Dong L."/>
        </authorList>
    </citation>
    <scope>NUCLEOTIDE SEQUENCE [LARGE SCALE GENOMIC DNA]</scope>
    <source>
        <strain evidence="17 18">DSM 29761</strain>
    </source>
</reference>
<accession>A0ABZ2CBK8</accession>
<dbReference type="InterPro" id="IPR050398">
    <property type="entry name" value="HssS/ArlS-like"/>
</dbReference>
<evidence type="ECO:0000256" key="5">
    <source>
        <dbReference type="ARBA" id="ARBA00022553"/>
    </source>
</evidence>
<dbReference type="SMART" id="SM00388">
    <property type="entry name" value="HisKA"/>
    <property type="match status" value="1"/>
</dbReference>
<sequence>MDTKLKKYSHSLVTKILVFIMVILCFTGAIKAFVDVVIIRDSNFSIVFEKDYFHSLSFVQESEGLISDLTTLLTEYKSEENIVNSGTISEEELRLAEENLFYDFQANSLQYNPDASEAKNHEMFQEEYAEKIGQQKEQLIKDDLKVYHQLLQRIEEYKDPLFYVSDGVTTYTNSAKGEKEYFKTYPSYMLFENYKRELYPKEIEENQHLFSRISYMDELDPESHVMYIAFTEKFLQENITEWKDNKAAAVKSVYRLIGFSIGFILSFVYLILVIGRKSFKDEEVQLHPLDKLYNDINIALCLGLITLWVVLMEAVTIGNISRWVLPITVPIASVGLMLVLSLVRHIKNRTFMKHSFIYILLYKFASFIRDVYASGSVGLKTVLLVIGYPILIALTFFIFPVTIGFAAWFALKKIKSFQAIQEGVEKIKNGDIHHSIEVSGKGEFSRLAANINSITDGLNKAVDNELKSERLKTELITNVSHDIRTPLTSIITYVDLLKHENDPSKIAEYIEVLEQKSKRLKVMTDDLFEAAKASSGNIPVHLEKIDIVSLMNQGLGEVSDKIEEAELTFKMNHPQEKVYLSADGRLLWRSIENVLSNIFKYALKGSRVYIDIEKKGNEILLTFKNISAYELNISEEELMERFTRGDESRLSEGSGLGLSITKSLIEIQKGRFLIQVDGDLFKAVIYMPKYKGSHQ</sequence>
<evidence type="ECO:0000256" key="14">
    <source>
        <dbReference type="SAM" id="Phobius"/>
    </source>
</evidence>
<dbReference type="CDD" id="cd06225">
    <property type="entry name" value="HAMP"/>
    <property type="match status" value="1"/>
</dbReference>
<dbReference type="EMBL" id="CP137640">
    <property type="protein sequence ID" value="WVX79218.1"/>
    <property type="molecule type" value="Genomic_DNA"/>
</dbReference>
<dbReference type="InterPro" id="IPR003661">
    <property type="entry name" value="HisK_dim/P_dom"/>
</dbReference>
<evidence type="ECO:0000259" key="16">
    <source>
        <dbReference type="PROSITE" id="PS50885"/>
    </source>
</evidence>
<feature type="transmembrane region" description="Helical" evidence="14">
    <location>
        <begin position="323"/>
        <end position="343"/>
    </location>
</feature>
<dbReference type="PROSITE" id="PS50109">
    <property type="entry name" value="HIS_KIN"/>
    <property type="match status" value="1"/>
</dbReference>
<dbReference type="InterPro" id="IPR036890">
    <property type="entry name" value="HATPase_C_sf"/>
</dbReference>
<dbReference type="Proteomes" id="UP001357223">
    <property type="component" value="Chromosome"/>
</dbReference>
<evidence type="ECO:0000313" key="18">
    <source>
        <dbReference type="Proteomes" id="UP001357223"/>
    </source>
</evidence>
<dbReference type="InterPro" id="IPR003660">
    <property type="entry name" value="HAMP_dom"/>
</dbReference>
<feature type="domain" description="HAMP" evidence="16">
    <location>
        <begin position="418"/>
        <end position="463"/>
    </location>
</feature>
<keyword evidence="9 17" id="KW-0418">Kinase</keyword>
<evidence type="ECO:0000256" key="12">
    <source>
        <dbReference type="ARBA" id="ARBA00023012"/>
    </source>
</evidence>
<evidence type="ECO:0000256" key="11">
    <source>
        <dbReference type="ARBA" id="ARBA00022989"/>
    </source>
</evidence>
<comment type="catalytic activity">
    <reaction evidence="1">
        <text>ATP + protein L-histidine = ADP + protein N-phospho-L-histidine.</text>
        <dbReference type="EC" id="2.7.13.3"/>
    </reaction>
</comment>
<dbReference type="Gene3D" id="1.10.287.130">
    <property type="match status" value="1"/>
</dbReference>
<dbReference type="InterPro" id="IPR003594">
    <property type="entry name" value="HATPase_dom"/>
</dbReference>
<dbReference type="InterPro" id="IPR005467">
    <property type="entry name" value="His_kinase_dom"/>
</dbReference>
<feature type="transmembrane region" description="Helical" evidence="14">
    <location>
        <begin position="355"/>
        <end position="374"/>
    </location>
</feature>
<dbReference type="Pfam" id="PF00512">
    <property type="entry name" value="HisKA"/>
    <property type="match status" value="1"/>
</dbReference>
<evidence type="ECO:0000313" key="17">
    <source>
        <dbReference type="EMBL" id="WVX79218.1"/>
    </source>
</evidence>
<feature type="transmembrane region" description="Helical" evidence="14">
    <location>
        <begin position="386"/>
        <end position="411"/>
    </location>
</feature>
<evidence type="ECO:0000256" key="1">
    <source>
        <dbReference type="ARBA" id="ARBA00000085"/>
    </source>
</evidence>
<dbReference type="CDD" id="cd00082">
    <property type="entry name" value="HisKA"/>
    <property type="match status" value="1"/>
</dbReference>
<keyword evidence="5" id="KW-0597">Phosphoprotein</keyword>
<dbReference type="EC" id="2.7.13.3" evidence="3"/>
<feature type="transmembrane region" description="Helical" evidence="14">
    <location>
        <begin position="253"/>
        <end position="275"/>
    </location>
</feature>
<evidence type="ECO:0000256" key="10">
    <source>
        <dbReference type="ARBA" id="ARBA00022840"/>
    </source>
</evidence>
<dbReference type="GO" id="GO:0016301">
    <property type="term" value="F:kinase activity"/>
    <property type="evidence" value="ECO:0007669"/>
    <property type="project" value="UniProtKB-KW"/>
</dbReference>
<feature type="transmembrane region" description="Helical" evidence="14">
    <location>
        <begin position="12"/>
        <end position="34"/>
    </location>
</feature>
<keyword evidence="4" id="KW-1003">Cell membrane</keyword>
<dbReference type="RefSeq" id="WP_338448152.1">
    <property type="nucleotide sequence ID" value="NZ_CP137640.1"/>
</dbReference>
<dbReference type="SUPFAM" id="SSF55874">
    <property type="entry name" value="ATPase domain of HSP90 chaperone/DNA topoisomerase II/histidine kinase"/>
    <property type="match status" value="1"/>
</dbReference>
<dbReference type="Pfam" id="PF02518">
    <property type="entry name" value="HATPase_c"/>
    <property type="match status" value="1"/>
</dbReference>
<evidence type="ECO:0000256" key="3">
    <source>
        <dbReference type="ARBA" id="ARBA00012438"/>
    </source>
</evidence>
<evidence type="ECO:0000256" key="9">
    <source>
        <dbReference type="ARBA" id="ARBA00022777"/>
    </source>
</evidence>
<dbReference type="PANTHER" id="PTHR45528">
    <property type="entry name" value="SENSOR HISTIDINE KINASE CPXA"/>
    <property type="match status" value="1"/>
</dbReference>
<feature type="transmembrane region" description="Helical" evidence="14">
    <location>
        <begin position="296"/>
        <end position="317"/>
    </location>
</feature>
<name>A0ABZ2CBK8_9BACI</name>
<evidence type="ECO:0000256" key="4">
    <source>
        <dbReference type="ARBA" id="ARBA00022475"/>
    </source>
</evidence>
<keyword evidence="10" id="KW-0067">ATP-binding</keyword>
<dbReference type="Gene3D" id="3.30.565.10">
    <property type="entry name" value="Histidine kinase-like ATPase, C-terminal domain"/>
    <property type="match status" value="1"/>
</dbReference>
<dbReference type="PROSITE" id="PS50885">
    <property type="entry name" value="HAMP"/>
    <property type="match status" value="1"/>
</dbReference>